<feature type="region of interest" description="Disordered" evidence="1">
    <location>
        <begin position="1"/>
        <end position="27"/>
    </location>
</feature>
<evidence type="ECO:0000313" key="3">
    <source>
        <dbReference type="Proteomes" id="UP001619887"/>
    </source>
</evidence>
<organism evidence="2 3">
    <name type="scientific">Pagothenia borchgrevinki</name>
    <name type="common">Bald rockcod</name>
    <name type="synonym">Trematomus borchgrevinki</name>
    <dbReference type="NCBI Taxonomy" id="8213"/>
    <lineage>
        <taxon>Eukaryota</taxon>
        <taxon>Metazoa</taxon>
        <taxon>Chordata</taxon>
        <taxon>Craniata</taxon>
        <taxon>Vertebrata</taxon>
        <taxon>Euteleostomi</taxon>
        <taxon>Actinopterygii</taxon>
        <taxon>Neopterygii</taxon>
        <taxon>Teleostei</taxon>
        <taxon>Neoteleostei</taxon>
        <taxon>Acanthomorphata</taxon>
        <taxon>Eupercaria</taxon>
        <taxon>Perciformes</taxon>
        <taxon>Notothenioidei</taxon>
        <taxon>Nototheniidae</taxon>
        <taxon>Pagothenia</taxon>
    </lineage>
</organism>
<dbReference type="Proteomes" id="UP001619887">
    <property type="component" value="Unassembled WGS sequence"/>
</dbReference>
<dbReference type="EMBL" id="JBIYXZ010002068">
    <property type="protein sequence ID" value="KAL3066910.1"/>
    <property type="molecule type" value="Genomic_DNA"/>
</dbReference>
<feature type="region of interest" description="Disordered" evidence="1">
    <location>
        <begin position="41"/>
        <end position="102"/>
    </location>
</feature>
<name>A0ABD2HLZ7_PAGBO</name>
<evidence type="ECO:0000256" key="1">
    <source>
        <dbReference type="SAM" id="MobiDB-lite"/>
    </source>
</evidence>
<sequence length="102" mass="10635">MDTAPPPPPPPPLPPPASVNQGLCCRPPPCPQYAAIPFVSVPVQETSPSPESLHDAEGPTAPPAPPLLIDQNGPQSPPKEGQEDNPSDNEESHPVQETEPTS</sequence>
<protein>
    <submittedName>
        <fullName evidence="2">Uncharacterized protein</fullName>
    </submittedName>
</protein>
<gene>
    <name evidence="2" type="ORF">OYC64_016786</name>
</gene>
<keyword evidence="3" id="KW-1185">Reference proteome</keyword>
<reference evidence="2 3" key="2">
    <citation type="journal article" date="2024" name="G3 (Bethesda)">
        <title>The genome of the cryopelagic Antarctic bald notothen, Trematomus borchgrevinki.</title>
        <authorList>
            <person name="Rayamajhi N."/>
            <person name="Rivera-Colon A.G."/>
            <person name="Minhas B.F."/>
            <person name="Cheng C.C."/>
            <person name="Catchen J.M."/>
        </authorList>
    </citation>
    <scope>NUCLEOTIDE SEQUENCE [LARGE SCALE GENOMIC DNA]</scope>
    <source>
        <strain evidence="2">AGRC-2024</strain>
    </source>
</reference>
<dbReference type="AlphaFoldDB" id="A0ABD2HLZ7"/>
<comment type="caution">
    <text evidence="2">The sequence shown here is derived from an EMBL/GenBank/DDBJ whole genome shotgun (WGS) entry which is preliminary data.</text>
</comment>
<feature type="compositionally biased region" description="Pro residues" evidence="1">
    <location>
        <begin position="1"/>
        <end position="17"/>
    </location>
</feature>
<evidence type="ECO:0000313" key="2">
    <source>
        <dbReference type="EMBL" id="KAL3066910.1"/>
    </source>
</evidence>
<reference evidence="2 3" key="1">
    <citation type="journal article" date="2022" name="G3 (Bethesda)">
        <title>Evaluating Illumina-, Nanopore-, and PacBio-based genome assembly strategies with the bald notothen, Trematomus borchgrevinki.</title>
        <authorList>
            <person name="Rayamajhi N."/>
            <person name="Cheng C.C."/>
            <person name="Catchen J.M."/>
        </authorList>
    </citation>
    <scope>NUCLEOTIDE SEQUENCE [LARGE SCALE GENOMIC DNA]</scope>
    <source>
        <strain evidence="2">AGRC-2024</strain>
    </source>
</reference>
<accession>A0ABD2HLZ7</accession>
<proteinExistence type="predicted"/>